<feature type="transmembrane region" description="Helical" evidence="1">
    <location>
        <begin position="209"/>
        <end position="227"/>
    </location>
</feature>
<keyword evidence="1" id="KW-1133">Transmembrane helix</keyword>
<name>A0AAF0HEX3_9HYPH</name>
<keyword evidence="3" id="KW-0808">Transferase</keyword>
<dbReference type="InterPro" id="IPR002656">
    <property type="entry name" value="Acyl_transf_3_dom"/>
</dbReference>
<dbReference type="Proteomes" id="UP000298664">
    <property type="component" value="Chromosome Linear"/>
</dbReference>
<dbReference type="GO" id="GO:0000271">
    <property type="term" value="P:polysaccharide biosynthetic process"/>
    <property type="evidence" value="ECO:0007669"/>
    <property type="project" value="TreeGrafter"/>
</dbReference>
<keyword evidence="1" id="KW-0812">Transmembrane</keyword>
<protein>
    <submittedName>
        <fullName evidence="3">Acyltransferase</fullName>
        <ecNumber evidence="3">2.3.-.-</ecNumber>
    </submittedName>
</protein>
<evidence type="ECO:0000256" key="1">
    <source>
        <dbReference type="SAM" id="Phobius"/>
    </source>
</evidence>
<feature type="transmembrane region" description="Helical" evidence="1">
    <location>
        <begin position="182"/>
        <end position="204"/>
    </location>
</feature>
<dbReference type="RefSeq" id="WP_170980264.1">
    <property type="nucleotide sequence ID" value="NZ_CP124734.1"/>
</dbReference>
<feature type="transmembrane region" description="Helical" evidence="1">
    <location>
        <begin position="268"/>
        <end position="296"/>
    </location>
</feature>
<dbReference type="EC" id="2.3.-.-" evidence="3"/>
<dbReference type="GO" id="GO:0016747">
    <property type="term" value="F:acyltransferase activity, transferring groups other than amino-acyl groups"/>
    <property type="evidence" value="ECO:0007669"/>
    <property type="project" value="InterPro"/>
</dbReference>
<dbReference type="PANTHER" id="PTHR23028:SF131">
    <property type="entry name" value="BLR2367 PROTEIN"/>
    <property type="match status" value="1"/>
</dbReference>
<gene>
    <name evidence="3" type="ORF">CFBP5477_018405</name>
</gene>
<feature type="transmembrane region" description="Helical" evidence="1">
    <location>
        <begin position="12"/>
        <end position="31"/>
    </location>
</feature>
<dbReference type="GO" id="GO:0016020">
    <property type="term" value="C:membrane"/>
    <property type="evidence" value="ECO:0007669"/>
    <property type="project" value="TreeGrafter"/>
</dbReference>
<proteinExistence type="predicted"/>
<dbReference type="AlphaFoldDB" id="A0AAF0HEX3"/>
<accession>A0AAF0HEX3</accession>
<feature type="transmembrane region" description="Helical" evidence="1">
    <location>
        <begin position="130"/>
        <end position="152"/>
    </location>
</feature>
<dbReference type="PANTHER" id="PTHR23028">
    <property type="entry name" value="ACETYLTRANSFERASE"/>
    <property type="match status" value="1"/>
</dbReference>
<evidence type="ECO:0000313" key="4">
    <source>
        <dbReference type="Proteomes" id="UP000298664"/>
    </source>
</evidence>
<dbReference type="Pfam" id="PF01757">
    <property type="entry name" value="Acyl_transf_3"/>
    <property type="match status" value="1"/>
</dbReference>
<feature type="transmembrane region" description="Helical" evidence="1">
    <location>
        <begin position="159"/>
        <end position="176"/>
    </location>
</feature>
<organism evidence="3 4">
    <name type="scientific">Agrobacterium larrymoorei</name>
    <dbReference type="NCBI Taxonomy" id="160699"/>
    <lineage>
        <taxon>Bacteria</taxon>
        <taxon>Pseudomonadati</taxon>
        <taxon>Pseudomonadota</taxon>
        <taxon>Alphaproteobacteria</taxon>
        <taxon>Hyphomicrobiales</taxon>
        <taxon>Rhizobiaceae</taxon>
        <taxon>Rhizobium/Agrobacterium group</taxon>
        <taxon>Agrobacterium</taxon>
    </lineage>
</organism>
<sequence length="351" mass="39792">MRPNIMLLSIQYLRAIAAISVVLFHMWQVYFPDAENPLFPGSAGVDVFFVISGFIMWHITSGKEVRPGEFLLHRSIRIIPLYWLITLSLAAAALLKPNLFPLDKPTLPHVLLSLLFIPHLSPDGVNTYPFLTQGWTLVYEFLFYAFFAFALLFKARHRFFIISAIIVLLVSYGILFKPKSIYGAWITSSYLIEFYAGIIVSILVRHKLILANIASIFTAVFCIIAIIMTKNESVVEYRALYWGIPSAVLVWAFISCEKSGAMNNFPFLILLGNASYSIYLVHFLVASFLNIALGLFNIEGSGFLFFVIGSLFAITCGIVTYLVVELPLLRAMRGFLRFWTAVRETNHIRFQ</sequence>
<feature type="transmembrane region" description="Helical" evidence="1">
    <location>
        <begin position="302"/>
        <end position="324"/>
    </location>
</feature>
<dbReference type="EMBL" id="CP124734">
    <property type="protein sequence ID" value="WHA43221.1"/>
    <property type="molecule type" value="Genomic_DNA"/>
</dbReference>
<evidence type="ECO:0000259" key="2">
    <source>
        <dbReference type="Pfam" id="PF01757"/>
    </source>
</evidence>
<feature type="transmembrane region" description="Helical" evidence="1">
    <location>
        <begin position="239"/>
        <end position="256"/>
    </location>
</feature>
<keyword evidence="3" id="KW-0012">Acyltransferase</keyword>
<keyword evidence="1" id="KW-0472">Membrane</keyword>
<feature type="domain" description="Acyltransferase 3" evidence="2">
    <location>
        <begin position="9"/>
        <end position="321"/>
    </location>
</feature>
<evidence type="ECO:0000313" key="3">
    <source>
        <dbReference type="EMBL" id="WHA43221.1"/>
    </source>
</evidence>
<feature type="transmembrane region" description="Helical" evidence="1">
    <location>
        <begin position="37"/>
        <end position="57"/>
    </location>
</feature>
<dbReference type="InterPro" id="IPR050879">
    <property type="entry name" value="Acyltransferase_3"/>
</dbReference>
<reference evidence="3" key="1">
    <citation type="submission" date="2023-05" db="EMBL/GenBank/DDBJ databases">
        <title>Complete genome sequence of Agrobacterium larrymoorei CFBP5477.</title>
        <authorList>
            <person name="Yen H.-C."/>
            <person name="Chou L."/>
            <person name="Lin Y.-C."/>
            <person name="Lai E.-M."/>
            <person name="Kuo C.-H."/>
        </authorList>
    </citation>
    <scope>NUCLEOTIDE SEQUENCE</scope>
    <source>
        <strain evidence="3">CFBP5477</strain>
    </source>
</reference>
<feature type="transmembrane region" description="Helical" evidence="1">
    <location>
        <begin position="78"/>
        <end position="95"/>
    </location>
</feature>